<dbReference type="Gene3D" id="3.30.70.1560">
    <property type="entry name" value="Alpha-L RNA-binding motif"/>
    <property type="match status" value="1"/>
</dbReference>
<feature type="domain" description="RNA-binding S4" evidence="6">
    <location>
        <begin position="19"/>
        <end position="85"/>
    </location>
</feature>
<dbReference type="SUPFAM" id="SSF55120">
    <property type="entry name" value="Pseudouridine synthase"/>
    <property type="match status" value="1"/>
</dbReference>
<evidence type="ECO:0000256" key="3">
    <source>
        <dbReference type="ARBA" id="ARBA00023235"/>
    </source>
</evidence>
<evidence type="ECO:0000256" key="5">
    <source>
        <dbReference type="RuleBase" id="RU003887"/>
    </source>
</evidence>
<dbReference type="CDD" id="cd00165">
    <property type="entry name" value="S4"/>
    <property type="match status" value="1"/>
</dbReference>
<proteinExistence type="inferred from homology"/>
<dbReference type="PROSITE" id="PS50889">
    <property type="entry name" value="S4"/>
    <property type="match status" value="1"/>
</dbReference>
<dbReference type="SUPFAM" id="SSF55174">
    <property type="entry name" value="Alpha-L RNA-binding motif"/>
    <property type="match status" value="1"/>
</dbReference>
<dbReference type="RefSeq" id="WP_100758637.1">
    <property type="nucleotide sequence ID" value="NZ_NPDT01000002.1"/>
</dbReference>
<evidence type="ECO:0000256" key="4">
    <source>
        <dbReference type="PROSITE-ProRule" id="PRU00182"/>
    </source>
</evidence>
<dbReference type="GO" id="GO:0003723">
    <property type="term" value="F:RNA binding"/>
    <property type="evidence" value="ECO:0007669"/>
    <property type="project" value="UniProtKB-KW"/>
</dbReference>
<dbReference type="SMART" id="SM00363">
    <property type="entry name" value="S4"/>
    <property type="match status" value="1"/>
</dbReference>
<dbReference type="InterPro" id="IPR018496">
    <property type="entry name" value="PsdUridine_synth_RsuA/RluB_CS"/>
</dbReference>
<dbReference type="AlphaFoldDB" id="A0A2M9ZDG4"/>
<dbReference type="InterPro" id="IPR006145">
    <property type="entry name" value="PsdUridine_synth_RsuA/RluA"/>
</dbReference>
<evidence type="ECO:0000256" key="1">
    <source>
        <dbReference type="ARBA" id="ARBA00008348"/>
    </source>
</evidence>
<dbReference type="Pfam" id="PF01479">
    <property type="entry name" value="S4"/>
    <property type="match status" value="1"/>
</dbReference>
<dbReference type="Proteomes" id="UP000231912">
    <property type="component" value="Unassembled WGS sequence"/>
</dbReference>
<dbReference type="InterPro" id="IPR042092">
    <property type="entry name" value="PsdUridine_s_RsuA/RluB/E/F_cat"/>
</dbReference>
<dbReference type="InterPro" id="IPR002942">
    <property type="entry name" value="S4_RNA-bd"/>
</dbReference>
<evidence type="ECO:0000313" key="8">
    <source>
        <dbReference type="Proteomes" id="UP000231912"/>
    </source>
</evidence>
<dbReference type="GO" id="GO:0000455">
    <property type="term" value="P:enzyme-directed rRNA pseudouridine synthesis"/>
    <property type="evidence" value="ECO:0007669"/>
    <property type="project" value="UniProtKB-ARBA"/>
</dbReference>
<evidence type="ECO:0000256" key="2">
    <source>
        <dbReference type="ARBA" id="ARBA00022884"/>
    </source>
</evidence>
<gene>
    <name evidence="7" type="ORF">CH371_09360</name>
</gene>
<dbReference type="PANTHER" id="PTHR47683">
    <property type="entry name" value="PSEUDOURIDINE SYNTHASE FAMILY PROTEIN-RELATED"/>
    <property type="match status" value="1"/>
</dbReference>
<dbReference type="PANTHER" id="PTHR47683:SF4">
    <property type="entry name" value="PSEUDOURIDINE SYNTHASE"/>
    <property type="match status" value="1"/>
</dbReference>
<keyword evidence="3 5" id="KW-0413">Isomerase</keyword>
<evidence type="ECO:0000313" key="7">
    <source>
        <dbReference type="EMBL" id="PJZ66456.1"/>
    </source>
</evidence>
<protein>
    <recommendedName>
        <fullName evidence="5">Pseudouridine synthase</fullName>
        <ecNumber evidence="5">5.4.99.-</ecNumber>
    </recommendedName>
</protein>
<sequence length="251" mass="28681">MSPKTDKNQSSDKEESPGIRINRYLADCGFGSRRKVEELVLSGKVRINGIPETDLSTRVRPGDQVTVSGKQASPNKRSIFLALNKPKGFLCSHGDRFHSHTVFELLPSKYSRLSIAGRLDLDSRGLLLLSDDGNWIQEITHPSEGQEKEYEVLLDKEIPFEETKTAFLKGIRDEGEILKAEKLFSSGRTEYSDRFRVVLKQGRKRQIKRMFSALGARVEDLRRIRIGRILLEKLKIEEGKFVLLDPKDWRP</sequence>
<dbReference type="InterPro" id="IPR020103">
    <property type="entry name" value="PsdUridine_synth_cat_dom_sf"/>
</dbReference>
<keyword evidence="2 4" id="KW-0694">RNA-binding</keyword>
<dbReference type="EMBL" id="NPDT01000002">
    <property type="protein sequence ID" value="PJZ66456.1"/>
    <property type="molecule type" value="Genomic_DNA"/>
</dbReference>
<dbReference type="EC" id="5.4.99.-" evidence="5"/>
<dbReference type="InterPro" id="IPR036986">
    <property type="entry name" value="S4_RNA-bd_sf"/>
</dbReference>
<dbReference type="NCBIfam" id="TIGR00093">
    <property type="entry name" value="pseudouridine synthase"/>
    <property type="match status" value="1"/>
</dbReference>
<dbReference type="GO" id="GO:0120159">
    <property type="term" value="F:rRNA pseudouridine synthase activity"/>
    <property type="evidence" value="ECO:0007669"/>
    <property type="project" value="UniProtKB-ARBA"/>
</dbReference>
<dbReference type="InterPro" id="IPR050343">
    <property type="entry name" value="RsuA_PseudoU_synthase"/>
</dbReference>
<name>A0A2M9ZDG4_9LEPT</name>
<dbReference type="Gene3D" id="3.10.290.10">
    <property type="entry name" value="RNA-binding S4 domain"/>
    <property type="match status" value="1"/>
</dbReference>
<dbReference type="Pfam" id="PF00849">
    <property type="entry name" value="PseudoU_synth_2"/>
    <property type="match status" value="1"/>
</dbReference>
<dbReference type="InterPro" id="IPR020094">
    <property type="entry name" value="TruA/RsuA/RluB/E/F_N"/>
</dbReference>
<comment type="caution">
    <text evidence="7">The sequence shown here is derived from an EMBL/GenBank/DDBJ whole genome shotgun (WGS) entry which is preliminary data.</text>
</comment>
<organism evidence="7 8">
    <name type="scientific">Leptospira wolffii</name>
    <dbReference type="NCBI Taxonomy" id="409998"/>
    <lineage>
        <taxon>Bacteria</taxon>
        <taxon>Pseudomonadati</taxon>
        <taxon>Spirochaetota</taxon>
        <taxon>Spirochaetia</taxon>
        <taxon>Leptospirales</taxon>
        <taxon>Leptospiraceae</taxon>
        <taxon>Leptospira</taxon>
    </lineage>
</organism>
<evidence type="ECO:0000259" key="6">
    <source>
        <dbReference type="SMART" id="SM00363"/>
    </source>
</evidence>
<dbReference type="PROSITE" id="PS01149">
    <property type="entry name" value="PSI_RSU"/>
    <property type="match status" value="1"/>
</dbReference>
<dbReference type="Gene3D" id="3.30.70.580">
    <property type="entry name" value="Pseudouridine synthase I, catalytic domain, N-terminal subdomain"/>
    <property type="match status" value="1"/>
</dbReference>
<dbReference type="InterPro" id="IPR000748">
    <property type="entry name" value="PsdUridine_synth_RsuA/RluB/E/F"/>
</dbReference>
<comment type="similarity">
    <text evidence="1 5">Belongs to the pseudouridine synthase RsuA family.</text>
</comment>
<reference evidence="7 8" key="1">
    <citation type="submission" date="2017-07" db="EMBL/GenBank/DDBJ databases">
        <title>Leptospira spp. isolated from tropical soils.</title>
        <authorList>
            <person name="Thibeaux R."/>
            <person name="Iraola G."/>
            <person name="Ferres I."/>
            <person name="Bierque E."/>
            <person name="Girault D."/>
            <person name="Soupe-Gilbert M.-E."/>
            <person name="Picardeau M."/>
            <person name="Goarant C."/>
        </authorList>
    </citation>
    <scope>NUCLEOTIDE SEQUENCE [LARGE SCALE GENOMIC DNA]</scope>
    <source>
        <strain evidence="7 8">FH2-C-A2</strain>
    </source>
</reference>
<accession>A0A2M9ZDG4</accession>